<organism evidence="1 2">
    <name type="scientific">Ruminococcus flavefaciens</name>
    <dbReference type="NCBI Taxonomy" id="1265"/>
    <lineage>
        <taxon>Bacteria</taxon>
        <taxon>Bacillati</taxon>
        <taxon>Bacillota</taxon>
        <taxon>Clostridia</taxon>
        <taxon>Eubacteriales</taxon>
        <taxon>Oscillospiraceae</taxon>
        <taxon>Ruminococcus</taxon>
    </lineage>
</organism>
<proteinExistence type="predicted"/>
<comment type="caution">
    <text evidence="1">The sequence shown here is derived from an EMBL/GenBank/DDBJ whole genome shotgun (WGS) entry which is preliminary data.</text>
</comment>
<sequence length="59" mass="7009">MKWVIMRISDGMYAVSPRFFVFNKLFARRFNTKKQAEAYMISSGFDRRAYTACELEVET</sequence>
<gene>
    <name evidence="1" type="ORF">IE37_02784</name>
</gene>
<dbReference type="EMBL" id="QGDI01000012">
    <property type="protein sequence ID" value="PWJ10750.1"/>
    <property type="molecule type" value="Genomic_DNA"/>
</dbReference>
<evidence type="ECO:0000313" key="2">
    <source>
        <dbReference type="Proteomes" id="UP000245720"/>
    </source>
</evidence>
<protein>
    <submittedName>
        <fullName evidence="1">Uncharacterized protein</fullName>
    </submittedName>
</protein>
<dbReference type="OrthoDB" id="1824373at2"/>
<dbReference type="Proteomes" id="UP000245720">
    <property type="component" value="Unassembled WGS sequence"/>
</dbReference>
<reference evidence="1 2" key="1">
    <citation type="submission" date="2018-05" db="EMBL/GenBank/DDBJ databases">
        <title>The Hungate 1000. A catalogue of reference genomes from the rumen microbiome.</title>
        <authorList>
            <person name="Kelly W."/>
        </authorList>
    </citation>
    <scope>NUCLEOTIDE SEQUENCE [LARGE SCALE GENOMIC DNA]</scope>
    <source>
        <strain evidence="1 2">SAb67</strain>
    </source>
</reference>
<dbReference type="RefSeq" id="WP_109727502.1">
    <property type="nucleotide sequence ID" value="NZ_CACVSX010000003.1"/>
</dbReference>
<evidence type="ECO:0000313" key="1">
    <source>
        <dbReference type="EMBL" id="PWJ10750.1"/>
    </source>
</evidence>
<name>A0A315XWM9_RUMFL</name>
<accession>A0A315XWM9</accession>
<dbReference type="AlphaFoldDB" id="A0A315XWM9"/>